<dbReference type="SUPFAM" id="SSF49348">
    <property type="entry name" value="Clathrin adaptor appendage domain"/>
    <property type="match status" value="1"/>
</dbReference>
<dbReference type="InterPro" id="IPR002553">
    <property type="entry name" value="Clathrin/coatomer_adapt-like_N"/>
</dbReference>
<dbReference type="GO" id="GO:0012505">
    <property type="term" value="C:endomembrane system"/>
    <property type="evidence" value="ECO:0007669"/>
    <property type="project" value="UniProtKB-SubCell"/>
</dbReference>
<dbReference type="Gene3D" id="2.60.40.1150">
    <property type="match status" value="1"/>
</dbReference>
<feature type="compositionally biased region" description="Polar residues" evidence="6">
    <location>
        <begin position="618"/>
        <end position="631"/>
    </location>
</feature>
<dbReference type="PANTHER" id="PTHR11134">
    <property type="entry name" value="ADAPTOR COMPLEX SUBUNIT BETA FAMILY MEMBER"/>
    <property type="match status" value="1"/>
</dbReference>
<dbReference type="FunFam" id="2.60.40.1150:FF:000002">
    <property type="entry name" value="Beta-adaptin-like protein C"/>
    <property type="match status" value="1"/>
</dbReference>
<evidence type="ECO:0008006" key="11">
    <source>
        <dbReference type="Google" id="ProtNLM"/>
    </source>
</evidence>
<name>A0A9W8A631_9FUNG</name>
<evidence type="ECO:0000256" key="2">
    <source>
        <dbReference type="ARBA" id="ARBA00006613"/>
    </source>
</evidence>
<keyword evidence="10" id="KW-1185">Reference proteome</keyword>
<dbReference type="Pfam" id="PF01602">
    <property type="entry name" value="Adaptin_N"/>
    <property type="match status" value="1"/>
</dbReference>
<feature type="region of interest" description="Disordered" evidence="6">
    <location>
        <begin position="688"/>
        <end position="709"/>
    </location>
</feature>
<dbReference type="InterPro" id="IPR012295">
    <property type="entry name" value="TBP_dom_sf"/>
</dbReference>
<dbReference type="InterPro" id="IPR026739">
    <property type="entry name" value="AP_beta"/>
</dbReference>
<dbReference type="GO" id="GO:0016192">
    <property type="term" value="P:vesicle-mediated transport"/>
    <property type="evidence" value="ECO:0007669"/>
    <property type="project" value="InterPro"/>
</dbReference>
<accession>A0A9W8A631</accession>
<evidence type="ECO:0000256" key="4">
    <source>
        <dbReference type="ARBA" id="ARBA00022927"/>
    </source>
</evidence>
<dbReference type="GO" id="GO:0030131">
    <property type="term" value="C:clathrin adaptor complex"/>
    <property type="evidence" value="ECO:0007669"/>
    <property type="project" value="InterPro"/>
</dbReference>
<dbReference type="Gene3D" id="1.25.10.10">
    <property type="entry name" value="Leucine-rich Repeat Variant"/>
    <property type="match status" value="1"/>
</dbReference>
<dbReference type="InterPro" id="IPR013041">
    <property type="entry name" value="Clathrin_app_Ig-like_sf"/>
</dbReference>
<keyword evidence="5" id="KW-0472">Membrane</keyword>
<evidence type="ECO:0000256" key="1">
    <source>
        <dbReference type="ARBA" id="ARBA00004308"/>
    </source>
</evidence>
<dbReference type="EMBL" id="JANBPT010000426">
    <property type="protein sequence ID" value="KAJ1921120.1"/>
    <property type="molecule type" value="Genomic_DNA"/>
</dbReference>
<dbReference type="InterPro" id="IPR016024">
    <property type="entry name" value="ARM-type_fold"/>
</dbReference>
<dbReference type="SUPFAM" id="SSF55711">
    <property type="entry name" value="Subdomain of clathrin and coatomer appendage domain"/>
    <property type="match status" value="1"/>
</dbReference>
<evidence type="ECO:0000256" key="6">
    <source>
        <dbReference type="SAM" id="MobiDB-lite"/>
    </source>
</evidence>
<dbReference type="InterPro" id="IPR009028">
    <property type="entry name" value="Coatomer/calthrin_app_sub_C"/>
</dbReference>
<dbReference type="Pfam" id="PF09066">
    <property type="entry name" value="B2-adapt-app_C"/>
    <property type="match status" value="1"/>
</dbReference>
<evidence type="ECO:0000259" key="7">
    <source>
        <dbReference type="SMART" id="SM00809"/>
    </source>
</evidence>
<evidence type="ECO:0000313" key="10">
    <source>
        <dbReference type="Proteomes" id="UP001150569"/>
    </source>
</evidence>
<dbReference type="SMART" id="SM00809">
    <property type="entry name" value="Alpha_adaptinC2"/>
    <property type="match status" value="1"/>
</dbReference>
<proteinExistence type="inferred from homology"/>
<feature type="domain" description="Clathrin adaptor alpha/beta/gamma-adaptin appendage Ig-like subdomain" evidence="7">
    <location>
        <begin position="853"/>
        <end position="946"/>
    </location>
</feature>
<dbReference type="SUPFAM" id="SSF48371">
    <property type="entry name" value="ARM repeat"/>
    <property type="match status" value="1"/>
</dbReference>
<feature type="region of interest" description="Disordered" evidence="6">
    <location>
        <begin position="599"/>
        <end position="631"/>
    </location>
</feature>
<dbReference type="AlphaFoldDB" id="A0A9W8A631"/>
<evidence type="ECO:0000259" key="8">
    <source>
        <dbReference type="SMART" id="SM01020"/>
    </source>
</evidence>
<evidence type="ECO:0000256" key="3">
    <source>
        <dbReference type="ARBA" id="ARBA00022448"/>
    </source>
</evidence>
<dbReference type="InterPro" id="IPR013037">
    <property type="entry name" value="Clathrin_b-adaptin_app_Ig-like"/>
</dbReference>
<sequence length="1085" mass="118711">MSDAKYFQRGKLQELRLELLSEKRDVKYTKKKITLKKIVANMTMGSDMAPLSAEVIPCMAIPNLEVKKMVYLFVVNYGRNRAEIANLALQHMLEDANDHNPLIRAQAIRTMSYLYIDRVIDALCDPLRHSLRDADPYVRKTAALCVVKLCMYDRTLVEEEQFLDMLKALLSDANPAVVANAVAALTEISECLPNLKLRLNLKIASKLIQALNQCSEWGQVYILEALMFVVPQEEGDAEMVAERIIPRLQHANGAVVLAAVKLIVYLLNYMTNREFADGICQKLTPPLVTLLNARPEVQYVTLRNILLILQRRPELLKNQLKAFFCKYDDPIYVKLSKLEILIRLTTPRNYAFVLPELQEYAAEVDVDFVRKAVRSIGRLAIKIEVAAERCIEVLLELIHTKVNYVVQEAVVVIKDIFRKYPNRYESIIGVLCENLDSLDDSEAKAAMIWIVGQYADRIENADEVLESFLDSFLEESTEVQLALLTATVKLFIMRPTLGQELVPKVLKWATEEVDNPDLRDRGYIYWRLLSTDPAAAKEVILSTKPDISAEAENLDPLLLEELLMNISSLAAVYHKPPASFVPGAKRRLLPASKVLQIERPAGSLPLPSSEDGDENVTGGDSTDPTHTGETSADQLQTMLQARDDLEAMANPYALDTAEAPSARIPPTLAMNSQLIDLLDLDFNDDGSGAAHGAGSSGGPRGPVTPSGLSGALGGMTGFATNYGDGQATGDYAQLESEFLQGPEAGRPPANESAAAVQNNPFATSNLSSPTGPGGFDHSPAPTALTKAFTNTFNPGEDAQAALDRQLGALQLAPAVQQSPFQPALPSPAPPPMMTTPAPVDLSGAGDDDTFVPGKQVFLTAAAAKGLEVAGTFARRRGQLTLDLTFGNQSPAPVGDFAIQFNKNSFGLWPAANLAVPTLQPGQMFDTSLPLHTNGPVQSMTPINNLQIALKTSSGVFYFQTPYLVHILFQDDATLGQSEYLTAWKEIPDAHQKLHTLYALKFATMLQVRQKLHRNNVFTVAERVVDGLTHFYVSAKSLDGSVFLSEIKIDKSFQVGHVATKSFASHLVEPYQAAVVAILGSGASAT</sequence>
<dbReference type="InterPro" id="IPR015151">
    <property type="entry name" value="B-adaptin_app_sub_C"/>
</dbReference>
<dbReference type="Pfam" id="PF02883">
    <property type="entry name" value="Alpha_adaptinC2"/>
    <property type="match status" value="1"/>
</dbReference>
<comment type="caution">
    <text evidence="9">The sequence shown here is derived from an EMBL/GenBank/DDBJ whole genome shotgun (WGS) entry which is preliminary data.</text>
</comment>
<organism evidence="9 10">
    <name type="scientific">Tieghemiomyces parasiticus</name>
    <dbReference type="NCBI Taxonomy" id="78921"/>
    <lineage>
        <taxon>Eukaryota</taxon>
        <taxon>Fungi</taxon>
        <taxon>Fungi incertae sedis</taxon>
        <taxon>Zoopagomycota</taxon>
        <taxon>Kickxellomycotina</taxon>
        <taxon>Dimargaritomycetes</taxon>
        <taxon>Dimargaritales</taxon>
        <taxon>Dimargaritaceae</taxon>
        <taxon>Tieghemiomyces</taxon>
    </lineage>
</organism>
<dbReference type="GO" id="GO:0006886">
    <property type="term" value="P:intracellular protein transport"/>
    <property type="evidence" value="ECO:0007669"/>
    <property type="project" value="InterPro"/>
</dbReference>
<reference evidence="9" key="1">
    <citation type="submission" date="2022-07" db="EMBL/GenBank/DDBJ databases">
        <title>Phylogenomic reconstructions and comparative analyses of Kickxellomycotina fungi.</title>
        <authorList>
            <person name="Reynolds N.K."/>
            <person name="Stajich J.E."/>
            <person name="Barry K."/>
            <person name="Grigoriev I.V."/>
            <person name="Crous P."/>
            <person name="Smith M.E."/>
        </authorList>
    </citation>
    <scope>NUCLEOTIDE SEQUENCE</scope>
    <source>
        <strain evidence="9">RSA 861</strain>
    </source>
</reference>
<dbReference type="Proteomes" id="UP001150569">
    <property type="component" value="Unassembled WGS sequence"/>
</dbReference>
<gene>
    <name evidence="9" type="ORF">IWQ60_006837</name>
</gene>
<dbReference type="Gene3D" id="3.30.310.10">
    <property type="entry name" value="TATA-Binding Protein"/>
    <property type="match status" value="1"/>
</dbReference>
<dbReference type="OrthoDB" id="10254310at2759"/>
<evidence type="ECO:0000256" key="5">
    <source>
        <dbReference type="ARBA" id="ARBA00023136"/>
    </source>
</evidence>
<dbReference type="InterPro" id="IPR011989">
    <property type="entry name" value="ARM-like"/>
</dbReference>
<dbReference type="SMART" id="SM01020">
    <property type="entry name" value="B2-adapt-app_C"/>
    <property type="match status" value="1"/>
</dbReference>
<feature type="compositionally biased region" description="Gly residues" evidence="6">
    <location>
        <begin position="689"/>
        <end position="700"/>
    </location>
</feature>
<keyword evidence="3" id="KW-0813">Transport</keyword>
<feature type="domain" description="Beta-adaptin appendage C-terminal subdomain" evidence="8">
    <location>
        <begin position="968"/>
        <end position="1079"/>
    </location>
</feature>
<dbReference type="InterPro" id="IPR008152">
    <property type="entry name" value="Clathrin_a/b/g-adaptin_app_Ig"/>
</dbReference>
<comment type="subcellular location">
    <subcellularLocation>
        <location evidence="1">Endomembrane system</location>
    </subcellularLocation>
</comment>
<keyword evidence="4" id="KW-0653">Protein transport</keyword>
<evidence type="ECO:0000313" key="9">
    <source>
        <dbReference type="EMBL" id="KAJ1921120.1"/>
    </source>
</evidence>
<protein>
    <recommendedName>
        <fullName evidence="11">AP complex subunit beta</fullName>
    </recommendedName>
</protein>
<comment type="similarity">
    <text evidence="2">Belongs to the adaptor complexes large subunit family.</text>
</comment>